<geneLocation type="plasmid" evidence="1 2">
    <name>pSLV18-111K</name>
</geneLocation>
<dbReference type="Gene3D" id="1.10.150.20">
    <property type="entry name" value="5' to 3' exonuclease, C-terminal subdomain"/>
    <property type="match status" value="1"/>
</dbReference>
<proteinExistence type="predicted"/>
<accession>A0AA92M0H5</accession>
<dbReference type="EMBL" id="CP069196">
    <property type="protein sequence ID" value="QRG84481.1"/>
    <property type="molecule type" value="Genomic_DNA"/>
</dbReference>
<gene>
    <name evidence="1" type="ORF">JOS67_15670</name>
</gene>
<sequence>MKSQNKELQVNPRNFQPSLLQKNLHKSRKGKSKTKKALAKAPNYYRDLFQPIEGVFSRPSFGEFQFTYCGYMIANQREGVLNIYVPQETDSPLLESLESYGFYLCKKYPISVPNSSRSSRLLMKRYLSEKVSDQQAVETIMQLKIMLNAAIKKQQQSEDLDISAMPSLSPTIFKSLKDIGINKQSELRKADLNVLFHKIKSGNSKSYKGVRLLFQLHCLREDTQVPYLSNDTKQRLVDSYNFFAKIRGYAPLTYMFYS</sequence>
<protein>
    <submittedName>
        <fullName evidence="1">TfoX/Sxy family DNA transformation protein</fullName>
    </submittedName>
</protein>
<organism evidence="1 2">
    <name type="scientific">Vibrio diabolicus</name>
    <dbReference type="NCBI Taxonomy" id="50719"/>
    <lineage>
        <taxon>Bacteria</taxon>
        <taxon>Pseudomonadati</taxon>
        <taxon>Pseudomonadota</taxon>
        <taxon>Gammaproteobacteria</taxon>
        <taxon>Vibrionales</taxon>
        <taxon>Vibrionaceae</taxon>
        <taxon>Vibrio</taxon>
        <taxon>Vibrio diabolicus subgroup</taxon>
    </lineage>
</organism>
<evidence type="ECO:0000313" key="1">
    <source>
        <dbReference type="EMBL" id="QRG84481.1"/>
    </source>
</evidence>
<dbReference type="AlphaFoldDB" id="A0AA92M0H5"/>
<reference evidence="1 2" key="1">
    <citation type="submission" date="2021-01" db="EMBL/GenBank/DDBJ databases">
        <title>Characterization of a novel blaVMB-2- harboring plasmid in Vibrio diabolicus.</title>
        <authorList>
            <person name="Liu M."/>
        </authorList>
    </citation>
    <scope>NUCLEOTIDE SEQUENCE [LARGE SCALE GENOMIC DNA]</scope>
    <source>
        <strain evidence="1 2">SLV18</strain>
        <plasmid evidence="1 2">pSLV18-111K</plasmid>
    </source>
</reference>
<dbReference type="Proteomes" id="UP000596337">
    <property type="component" value="Plasmid pSLV18-111K"/>
</dbReference>
<dbReference type="RefSeq" id="WP_025633992.1">
    <property type="nucleotide sequence ID" value="NZ_CP069196.1"/>
</dbReference>
<name>A0AA92M0H5_9VIBR</name>
<evidence type="ECO:0000313" key="2">
    <source>
        <dbReference type="Proteomes" id="UP000596337"/>
    </source>
</evidence>
<keyword evidence="1" id="KW-0614">Plasmid</keyword>